<keyword evidence="18" id="KW-0511">Multifunctional enzyme</keyword>
<keyword evidence="5" id="KW-0548">Nucleotidyltransferase</keyword>
<evidence type="ECO:0000256" key="19">
    <source>
        <dbReference type="ARBA" id="ARBA00029943"/>
    </source>
</evidence>
<dbReference type="InterPro" id="IPR014146">
    <property type="entry name" value="LigD_ligase_dom"/>
</dbReference>
<evidence type="ECO:0000256" key="4">
    <source>
        <dbReference type="ARBA" id="ARBA00022679"/>
    </source>
</evidence>
<dbReference type="EC" id="6.5.1.1" evidence="2"/>
<evidence type="ECO:0000256" key="16">
    <source>
        <dbReference type="ARBA" id="ARBA00023204"/>
    </source>
</evidence>
<keyword evidence="23" id="KW-0614">Plasmid</keyword>
<dbReference type="Pfam" id="PF13298">
    <property type="entry name" value="LigD_N"/>
    <property type="match status" value="1"/>
</dbReference>
<dbReference type="GO" id="GO:0003887">
    <property type="term" value="F:DNA-directed DNA polymerase activity"/>
    <property type="evidence" value="ECO:0007669"/>
    <property type="project" value="UniProtKB-KW"/>
</dbReference>
<proteinExistence type="predicted"/>
<evidence type="ECO:0000313" key="25">
    <source>
        <dbReference type="Proteomes" id="UP000075755"/>
    </source>
</evidence>
<evidence type="ECO:0000259" key="22">
    <source>
        <dbReference type="PROSITE" id="PS50160"/>
    </source>
</evidence>
<evidence type="ECO:0000256" key="21">
    <source>
        <dbReference type="SAM" id="MobiDB-lite"/>
    </source>
</evidence>
<dbReference type="InterPro" id="IPR012310">
    <property type="entry name" value="DNA_ligase_ATP-dep_cent"/>
</dbReference>
<evidence type="ECO:0000256" key="18">
    <source>
        <dbReference type="ARBA" id="ARBA00023268"/>
    </source>
</evidence>
<name>A0AAC8YW11_AMIAI</name>
<dbReference type="GO" id="GO:0006310">
    <property type="term" value="P:DNA recombination"/>
    <property type="evidence" value="ECO:0007669"/>
    <property type="project" value="UniProtKB-KW"/>
</dbReference>
<keyword evidence="16" id="KW-0234">DNA repair</keyword>
<feature type="compositionally biased region" description="Basic residues" evidence="21">
    <location>
        <begin position="196"/>
        <end position="215"/>
    </location>
</feature>
<comment type="catalytic activity">
    <reaction evidence="20">
        <text>ATP + (deoxyribonucleotide)n-3'-hydroxyl + 5'-phospho-(deoxyribonucleotide)m = (deoxyribonucleotide)n+m + AMP + diphosphate.</text>
        <dbReference type="EC" id="6.5.1.1"/>
    </reaction>
</comment>
<dbReference type="InterPro" id="IPR052171">
    <property type="entry name" value="NHEJ_LigD"/>
</dbReference>
<dbReference type="Gene3D" id="3.30.470.30">
    <property type="entry name" value="DNA ligase/mRNA capping enzyme"/>
    <property type="match status" value="1"/>
</dbReference>
<keyword evidence="4" id="KW-0808">Transferase</keyword>
<dbReference type="PANTHER" id="PTHR42705">
    <property type="entry name" value="BIFUNCTIONAL NON-HOMOLOGOUS END JOINING PROTEIN LIGD"/>
    <property type="match status" value="1"/>
</dbReference>
<feature type="region of interest" description="Disordered" evidence="21">
    <location>
        <begin position="1"/>
        <end position="26"/>
    </location>
</feature>
<evidence type="ECO:0000256" key="8">
    <source>
        <dbReference type="ARBA" id="ARBA00022741"/>
    </source>
</evidence>
<keyword evidence="6" id="KW-0540">Nuclease</keyword>
<evidence type="ECO:0000256" key="9">
    <source>
        <dbReference type="ARBA" id="ARBA00022763"/>
    </source>
</evidence>
<evidence type="ECO:0000256" key="1">
    <source>
        <dbReference type="ARBA" id="ARBA00001936"/>
    </source>
</evidence>
<feature type="region of interest" description="Disordered" evidence="21">
    <location>
        <begin position="184"/>
        <end position="233"/>
    </location>
</feature>
<organism evidence="23 25">
    <name type="scientific">Aminobacter aminovorans</name>
    <name type="common">Chelatobacter heintzii</name>
    <dbReference type="NCBI Taxonomy" id="83263"/>
    <lineage>
        <taxon>Bacteria</taxon>
        <taxon>Pseudomonadati</taxon>
        <taxon>Pseudomonadota</taxon>
        <taxon>Alphaproteobacteria</taxon>
        <taxon>Hyphomicrobiales</taxon>
        <taxon>Phyllobacteriaceae</taxon>
        <taxon>Aminobacter</taxon>
    </lineage>
</organism>
<sequence length="865" mass="95086">MALETYRKKRNFGATPEPKGRQGRRRGNSFVVQKHDATRLHYDFRLEMDGVLKSWAVTKGPSLSPVDKRLAVHVEDHPLAYGDFEGTIPKGEYGGGTVIVWDRGSWTPIGDGADGYAKGQLDFELDGEKLHGRWHLVRMRGKPREKRENWLLIKGDDKFARDNGEDVLDELPLSVKTGRDLAEVSGEAPGWSSKTGRIRGPKTLQHKATARKTGARKTGAQKSGTRISGAPGKAAHEAPTAALADMPKARKAALPAFVEPALATLAASPPTGERWLHEIKFDGYRLQARLEDGDVFLLTRSGLDWTAKFGKAVVDALAALPVTTALIDGELVVETGTGASDFSALQADLSAGRTDRFVFYAFDLLHLEGYDLTQSPLSARKTRLEQLIPEGNGMVRYSGHFEERGSLVLRHACRLSLEGVVSKLRDGPYRSGRCKSWIKSKCSARQEFVVAGFIPSSVSRKAIGSLILGVFDGKELHHVGRVGTGFTEAVARQLFERLHRLEIATSPFAGRLSADERRQARFVRPELVAEVEFRAWTADGHLRHASFRGLREDKPATEIVREIRKSGAKPPPPQRRTVKLTHPDRLYWPDEGVTKEGLADYYTDVWRHMAPFVVGRPLALLRCPNGITGEKFFQKHAWKGLNPNIVLIEDPKEKTGAPLISINDLDGLLGLVQSATLEIHPWGSTAADWEHPDMIVMDLDPGDDVSWQAVTAAAEEVRQRLVDKGLAAFLKTSGGKGLHVVAPLKPKADWPEVKAFTKALADEMASDDPDRYVSTITKSKRHGKILVDYLRNQRGATAVACYSTRARPGAAVSAPLSWDELGADIGPAHFTVENMPKRLEALASDPWEDFRAAAVPLTAKRGKAG</sequence>
<evidence type="ECO:0000256" key="3">
    <source>
        <dbReference type="ARBA" id="ARBA00022598"/>
    </source>
</evidence>
<evidence type="ECO:0000313" key="26">
    <source>
        <dbReference type="Proteomes" id="UP000577697"/>
    </source>
</evidence>
<evidence type="ECO:0000256" key="10">
    <source>
        <dbReference type="ARBA" id="ARBA00022801"/>
    </source>
</evidence>
<evidence type="ECO:0000256" key="6">
    <source>
        <dbReference type="ARBA" id="ARBA00022722"/>
    </source>
</evidence>
<dbReference type="NCBIfam" id="TIGR02778">
    <property type="entry name" value="ligD_pol"/>
    <property type="match status" value="1"/>
</dbReference>
<accession>A0AAC8YW11</accession>
<dbReference type="EMBL" id="JACICB010000004">
    <property type="protein sequence ID" value="MBB3705005.1"/>
    <property type="molecule type" value="Genomic_DNA"/>
</dbReference>
<dbReference type="InterPro" id="IPR014144">
    <property type="entry name" value="LigD_PE_domain"/>
</dbReference>
<dbReference type="GO" id="GO:0046872">
    <property type="term" value="F:metal ion binding"/>
    <property type="evidence" value="ECO:0007669"/>
    <property type="project" value="UniProtKB-KW"/>
</dbReference>
<evidence type="ECO:0000256" key="12">
    <source>
        <dbReference type="ARBA" id="ARBA00022840"/>
    </source>
</evidence>
<keyword evidence="9" id="KW-0227">DNA damage</keyword>
<dbReference type="PROSITE" id="PS50160">
    <property type="entry name" value="DNA_LIGASE_A3"/>
    <property type="match status" value="1"/>
</dbReference>
<evidence type="ECO:0000256" key="20">
    <source>
        <dbReference type="ARBA" id="ARBA00034003"/>
    </source>
</evidence>
<dbReference type="CDD" id="cd07906">
    <property type="entry name" value="Adenylation_DNA_ligase_LigD_LigC"/>
    <property type="match status" value="1"/>
</dbReference>
<dbReference type="Proteomes" id="UP000075755">
    <property type="component" value="Plasmid pAA02"/>
</dbReference>
<dbReference type="Pfam" id="PF01068">
    <property type="entry name" value="DNA_ligase_A_M"/>
    <property type="match status" value="1"/>
</dbReference>
<dbReference type="GO" id="GO:0004527">
    <property type="term" value="F:exonuclease activity"/>
    <property type="evidence" value="ECO:0007669"/>
    <property type="project" value="UniProtKB-KW"/>
</dbReference>
<evidence type="ECO:0000256" key="15">
    <source>
        <dbReference type="ARBA" id="ARBA00023172"/>
    </source>
</evidence>
<dbReference type="GO" id="GO:0003677">
    <property type="term" value="F:DNA binding"/>
    <property type="evidence" value="ECO:0007669"/>
    <property type="project" value="UniProtKB-KW"/>
</dbReference>
<dbReference type="InterPro" id="IPR012309">
    <property type="entry name" value="DNA_ligase_ATP-dep_C"/>
</dbReference>
<dbReference type="GO" id="GO:0006281">
    <property type="term" value="P:DNA repair"/>
    <property type="evidence" value="ECO:0007669"/>
    <property type="project" value="UniProtKB-KW"/>
</dbReference>
<dbReference type="NCBIfam" id="TIGR02776">
    <property type="entry name" value="NHEJ_ligase_prk"/>
    <property type="match status" value="1"/>
</dbReference>
<evidence type="ECO:0000256" key="2">
    <source>
        <dbReference type="ARBA" id="ARBA00012727"/>
    </source>
</evidence>
<dbReference type="Pfam" id="PF04679">
    <property type="entry name" value="DNA_ligase_A_C"/>
    <property type="match status" value="1"/>
</dbReference>
<dbReference type="SUPFAM" id="SSF50249">
    <property type="entry name" value="Nucleic acid-binding proteins"/>
    <property type="match status" value="1"/>
</dbReference>
<evidence type="ECO:0000256" key="5">
    <source>
        <dbReference type="ARBA" id="ARBA00022695"/>
    </source>
</evidence>
<keyword evidence="10" id="KW-0378">Hydrolase</keyword>
<dbReference type="EMBL" id="CP015007">
    <property type="protein sequence ID" value="AMS45233.1"/>
    <property type="molecule type" value="Genomic_DNA"/>
</dbReference>
<dbReference type="InterPro" id="IPR014145">
    <property type="entry name" value="LigD_pol_dom"/>
</dbReference>
<protein>
    <recommendedName>
        <fullName evidence="2">DNA ligase (ATP)</fullName>
        <ecNumber evidence="2">6.5.1.1</ecNumber>
    </recommendedName>
    <alternativeName>
        <fullName evidence="19">NHEJ DNA polymerase</fullName>
    </alternativeName>
</protein>
<gene>
    <name evidence="23" type="ORF">AA2016_6337</name>
    <name evidence="24" type="ORF">FHS67_001315</name>
</gene>
<dbReference type="Gene3D" id="3.90.920.10">
    <property type="entry name" value="DNA primase, PRIM domain"/>
    <property type="match status" value="1"/>
</dbReference>
<evidence type="ECO:0000313" key="23">
    <source>
        <dbReference type="EMBL" id="AMS45233.1"/>
    </source>
</evidence>
<reference evidence="24 26" key="2">
    <citation type="submission" date="2020-08" db="EMBL/GenBank/DDBJ databases">
        <title>Genomic Encyclopedia of Type Strains, Phase IV (KMG-IV): sequencing the most valuable type-strain genomes for metagenomic binning, comparative biology and taxonomic classification.</title>
        <authorList>
            <person name="Goeker M."/>
        </authorList>
    </citation>
    <scope>NUCLEOTIDE SEQUENCE [LARGE SCALE GENOMIC DNA]</scope>
    <source>
        <strain evidence="24 26">DSM 10368</strain>
    </source>
</reference>
<dbReference type="Proteomes" id="UP000577697">
    <property type="component" value="Unassembled WGS sequence"/>
</dbReference>
<keyword evidence="15" id="KW-0233">DNA recombination</keyword>
<keyword evidence="26" id="KW-1185">Reference proteome</keyword>
<dbReference type="InterPro" id="IPR012340">
    <property type="entry name" value="NA-bd_OB-fold"/>
</dbReference>
<dbReference type="Gene3D" id="3.30.1490.70">
    <property type="match status" value="1"/>
</dbReference>
<reference evidence="23 25" key="1">
    <citation type="submission" date="2016-03" db="EMBL/GenBank/DDBJ databases">
        <title>Complete genome of Aminobacter aminovorans KCTC 2477.</title>
        <authorList>
            <person name="Kim K.M."/>
        </authorList>
    </citation>
    <scope>NUCLEOTIDE SEQUENCE [LARGE SCALE GENOMIC DNA]</scope>
    <source>
        <strain evidence="23 25">KCTC 2477</strain>
        <plasmid evidence="23 25">pAA02</plasmid>
    </source>
</reference>
<dbReference type="NCBIfam" id="NF004628">
    <property type="entry name" value="PRK05972.1"/>
    <property type="match status" value="1"/>
</dbReference>
<evidence type="ECO:0000256" key="13">
    <source>
        <dbReference type="ARBA" id="ARBA00022932"/>
    </source>
</evidence>
<dbReference type="CDD" id="cd04862">
    <property type="entry name" value="PaeLigD_Pol_like"/>
    <property type="match status" value="1"/>
</dbReference>
<dbReference type="NCBIfam" id="TIGR02777">
    <property type="entry name" value="LigD_PE_dom"/>
    <property type="match status" value="1"/>
</dbReference>
<evidence type="ECO:0000313" key="24">
    <source>
        <dbReference type="EMBL" id="MBB3705005.1"/>
    </source>
</evidence>
<comment type="cofactor">
    <cofactor evidence="1">
        <name>Mn(2+)</name>
        <dbReference type="ChEBI" id="CHEBI:29035"/>
    </cofactor>
</comment>
<keyword evidence="8" id="KW-0547">Nucleotide-binding</keyword>
<evidence type="ECO:0000256" key="17">
    <source>
        <dbReference type="ARBA" id="ARBA00023211"/>
    </source>
</evidence>
<keyword evidence="13" id="KW-0239">DNA-directed DNA polymerase</keyword>
<dbReference type="InterPro" id="IPR014143">
    <property type="entry name" value="NHEJ_ligase_prk"/>
</dbReference>
<dbReference type="GO" id="GO:0003910">
    <property type="term" value="F:DNA ligase (ATP) activity"/>
    <property type="evidence" value="ECO:0007669"/>
    <property type="project" value="UniProtKB-EC"/>
</dbReference>
<dbReference type="RefSeq" id="WP_067969696.1">
    <property type="nucleotide sequence ID" value="NZ_CP015007.1"/>
</dbReference>
<dbReference type="AlphaFoldDB" id="A0AAC8YW11"/>
<dbReference type="Pfam" id="PF21686">
    <property type="entry name" value="LigD_Prim-Pol"/>
    <property type="match status" value="1"/>
</dbReference>
<keyword evidence="14" id="KW-0238">DNA-binding</keyword>
<feature type="domain" description="ATP-dependent DNA ligase family profile" evidence="22">
    <location>
        <begin position="359"/>
        <end position="483"/>
    </location>
</feature>
<keyword evidence="3 23" id="KW-0436">Ligase</keyword>
<evidence type="ECO:0000256" key="7">
    <source>
        <dbReference type="ARBA" id="ARBA00022723"/>
    </source>
</evidence>
<evidence type="ECO:0000256" key="14">
    <source>
        <dbReference type="ARBA" id="ARBA00023125"/>
    </source>
</evidence>
<keyword evidence="7" id="KW-0479">Metal-binding</keyword>
<dbReference type="SUPFAM" id="SSF56091">
    <property type="entry name" value="DNA ligase/mRNA capping enzyme, catalytic domain"/>
    <property type="match status" value="1"/>
</dbReference>
<dbReference type="Gene3D" id="2.40.50.140">
    <property type="entry name" value="Nucleic acid-binding proteins"/>
    <property type="match status" value="1"/>
</dbReference>
<geneLocation type="plasmid" evidence="23 25">
    <name>pAA02</name>
</geneLocation>
<keyword evidence="17" id="KW-0464">Manganese</keyword>
<keyword evidence="12" id="KW-0067">ATP-binding</keyword>
<dbReference type="KEGG" id="aak:AA2016_6337"/>
<dbReference type="GO" id="GO:0005524">
    <property type="term" value="F:ATP binding"/>
    <property type="evidence" value="ECO:0007669"/>
    <property type="project" value="UniProtKB-KW"/>
</dbReference>
<dbReference type="PANTHER" id="PTHR42705:SF2">
    <property type="entry name" value="BIFUNCTIONAL NON-HOMOLOGOUS END JOINING PROTEIN LIGD"/>
    <property type="match status" value="1"/>
</dbReference>
<evidence type="ECO:0000256" key="11">
    <source>
        <dbReference type="ARBA" id="ARBA00022839"/>
    </source>
</evidence>
<keyword evidence="11" id="KW-0269">Exonuclease</keyword>
<dbReference type="CDD" id="cd07971">
    <property type="entry name" value="OBF_DNA_ligase_LigD"/>
    <property type="match status" value="1"/>
</dbReference>
<dbReference type="InterPro" id="IPR033651">
    <property type="entry name" value="PaeLigD_Pol-like"/>
</dbReference>
<dbReference type="NCBIfam" id="TIGR02779">
    <property type="entry name" value="NHEJ_ligase_lig"/>
    <property type="match status" value="1"/>
</dbReference>